<dbReference type="HOGENOM" id="CLU_026651_0_0_1"/>
<dbReference type="GeneID" id="4840516"/>
<sequence length="451" mass="51141">MVGLQNIIDKTLAEQSGHSFRRFVESYATDRNGYNNVMLQRMRDCSAAWHTCLEMRTLQIFSPSIWIEDELPKFTGQELIDAGRQMFGPHFKFKRDQQQATSDVANCFSTTVAINSGKTTCCLIAMLAELNFSRRQSDRHRKIYLVTILVVPYVSTLNSTIRQLTDLGFKVRTFHGADGSVTDYDVLLMSLEDGHLRYLNQVVRHFESVAHQGRTYLRRVVVDDAHILQMKDFVVDGNRNVPVVFLTSFLPQVSDNSMRTLFSLNRLGRVSSQDPILPHKEFTLVKKPNAASINQTISYRVRSLGSALVLVQSYENVLYLEHRLAEEGVPCIGVCGIPQRRTAALEKMASENIKVVVTTAEAMVGLHQFEATTVLFAYSIRNPIELLVASQFSSGKVEMVLYNTCSSAFQRELSNNCVNLILMRHMRMTEETCYDAGKEQCHICANKRRRG</sequence>
<dbReference type="KEGG" id="pic:PICST_33214"/>
<dbReference type="InParanoid" id="A3LYK9"/>
<dbReference type="RefSeq" id="XP_001386023.2">
    <property type="nucleotide sequence ID" value="XM_001385986.1"/>
</dbReference>
<organism evidence="1 2">
    <name type="scientific">Scheffersomyces stipitis (strain ATCC 58785 / CBS 6054 / NBRC 10063 / NRRL Y-11545)</name>
    <name type="common">Yeast</name>
    <name type="synonym">Pichia stipitis</name>
    <dbReference type="NCBI Taxonomy" id="322104"/>
    <lineage>
        <taxon>Eukaryota</taxon>
        <taxon>Fungi</taxon>
        <taxon>Dikarya</taxon>
        <taxon>Ascomycota</taxon>
        <taxon>Saccharomycotina</taxon>
        <taxon>Pichiomycetes</taxon>
        <taxon>Debaryomycetaceae</taxon>
        <taxon>Scheffersomyces</taxon>
    </lineage>
</organism>
<protein>
    <submittedName>
        <fullName evidence="1">Uncharacterized protein</fullName>
    </submittedName>
</protein>
<dbReference type="InterPro" id="IPR027417">
    <property type="entry name" value="P-loop_NTPase"/>
</dbReference>
<dbReference type="EMBL" id="CP000501">
    <property type="protein sequence ID" value="ABN67994.2"/>
    <property type="molecule type" value="Genomic_DNA"/>
</dbReference>
<proteinExistence type="predicted"/>
<dbReference type="Proteomes" id="UP000002258">
    <property type="component" value="Chromosome 7"/>
</dbReference>
<dbReference type="SUPFAM" id="SSF52540">
    <property type="entry name" value="P-loop containing nucleoside triphosphate hydrolases"/>
    <property type="match status" value="1"/>
</dbReference>
<dbReference type="AlphaFoldDB" id="A3LYK9"/>
<reference evidence="1 2" key="1">
    <citation type="journal article" date="2007" name="Nat. Biotechnol.">
        <title>Genome sequence of the lignocellulose-bioconverting and xylose-fermenting yeast Pichia stipitis.</title>
        <authorList>
            <person name="Jeffries T.W."/>
            <person name="Grigoriev I.V."/>
            <person name="Grimwood J."/>
            <person name="Laplaza J.M."/>
            <person name="Aerts A."/>
            <person name="Salamov A."/>
            <person name="Schmutz J."/>
            <person name="Lindquist E."/>
            <person name="Dehal P."/>
            <person name="Shapiro H."/>
            <person name="Jin Y.S."/>
            <person name="Passoth V."/>
            <person name="Richardson P.M."/>
        </authorList>
    </citation>
    <scope>NUCLEOTIDE SEQUENCE [LARGE SCALE GENOMIC DNA]</scope>
    <source>
        <strain evidence="2">ATCC 58785 / CBS 6054 / NBRC 10063 / NRRL Y-11545</strain>
    </source>
</reference>
<evidence type="ECO:0000313" key="2">
    <source>
        <dbReference type="Proteomes" id="UP000002258"/>
    </source>
</evidence>
<accession>A3LYK9</accession>
<keyword evidence="2" id="KW-1185">Reference proteome</keyword>
<evidence type="ECO:0000313" key="1">
    <source>
        <dbReference type="EMBL" id="ABN67994.2"/>
    </source>
</evidence>
<gene>
    <name evidence="1" type="ORF">PICST_33214</name>
</gene>
<dbReference type="Gene3D" id="3.40.50.300">
    <property type="entry name" value="P-loop containing nucleotide triphosphate hydrolases"/>
    <property type="match status" value="1"/>
</dbReference>
<name>A3LYK9_PICST</name>